<dbReference type="AlphaFoldDB" id="A0A9P7EXZ7"/>
<dbReference type="PROSITE" id="PS00678">
    <property type="entry name" value="WD_REPEATS_1"/>
    <property type="match status" value="1"/>
</dbReference>
<proteinExistence type="predicted"/>
<dbReference type="Gene3D" id="2.130.10.10">
    <property type="entry name" value="YVTN repeat-like/Quinoprotein amine dehydrogenase"/>
    <property type="match status" value="1"/>
</dbReference>
<sequence length="203" mass="23315">MDIDLFIGRLAAGMEEWKIDRRRLVVWTIALSPDGKKVVSGSEDGGVRLWEMDTCKVIVKWMGHTNLKGVLFVCWSGDGQQWDVESGETNLAPIKTGHESVWAIAWTQDGPCQYFMRKLELDIKCIRKKVPSGQDDIIEEPSFPLINERDADEEREGKEAEGRQEEKERMTKFDDWAARQHLEQEVWYLPSACIDDLADLSDQ</sequence>
<accession>A0A9P7EXZ7</accession>
<dbReference type="InterPro" id="IPR019775">
    <property type="entry name" value="WD40_repeat_CS"/>
</dbReference>
<dbReference type="OrthoDB" id="2671416at2759"/>
<dbReference type="RefSeq" id="XP_041287823.1">
    <property type="nucleotide sequence ID" value="XM_041443641.1"/>
</dbReference>
<evidence type="ECO:0000256" key="2">
    <source>
        <dbReference type="ARBA" id="ARBA00022737"/>
    </source>
</evidence>
<protein>
    <recommendedName>
        <fullName evidence="7">WD40 repeat-like protein</fullName>
    </recommendedName>
</protein>
<dbReference type="SMART" id="SM00320">
    <property type="entry name" value="WD40"/>
    <property type="match status" value="1"/>
</dbReference>
<evidence type="ECO:0000256" key="3">
    <source>
        <dbReference type="PROSITE-ProRule" id="PRU00221"/>
    </source>
</evidence>
<dbReference type="Proteomes" id="UP000823399">
    <property type="component" value="Unassembled WGS sequence"/>
</dbReference>
<evidence type="ECO:0000313" key="5">
    <source>
        <dbReference type="EMBL" id="KAG2095308.1"/>
    </source>
</evidence>
<organism evidence="5 6">
    <name type="scientific">Suillus discolor</name>
    <dbReference type="NCBI Taxonomy" id="1912936"/>
    <lineage>
        <taxon>Eukaryota</taxon>
        <taxon>Fungi</taxon>
        <taxon>Dikarya</taxon>
        <taxon>Basidiomycota</taxon>
        <taxon>Agaricomycotina</taxon>
        <taxon>Agaricomycetes</taxon>
        <taxon>Agaricomycetidae</taxon>
        <taxon>Boletales</taxon>
        <taxon>Suillineae</taxon>
        <taxon>Suillaceae</taxon>
        <taxon>Suillus</taxon>
    </lineage>
</organism>
<feature type="repeat" description="WD" evidence="3">
    <location>
        <begin position="19"/>
        <end position="60"/>
    </location>
</feature>
<evidence type="ECO:0000256" key="1">
    <source>
        <dbReference type="ARBA" id="ARBA00022574"/>
    </source>
</evidence>
<dbReference type="InterPro" id="IPR015943">
    <property type="entry name" value="WD40/YVTN_repeat-like_dom_sf"/>
</dbReference>
<dbReference type="EMBL" id="JABBWM010000075">
    <property type="protein sequence ID" value="KAG2095308.1"/>
    <property type="molecule type" value="Genomic_DNA"/>
</dbReference>
<dbReference type="Pfam" id="PF00400">
    <property type="entry name" value="WD40"/>
    <property type="match status" value="1"/>
</dbReference>
<dbReference type="PROSITE" id="PS50082">
    <property type="entry name" value="WD_REPEATS_2"/>
    <property type="match status" value="1"/>
</dbReference>
<dbReference type="InterPro" id="IPR001680">
    <property type="entry name" value="WD40_rpt"/>
</dbReference>
<feature type="region of interest" description="Disordered" evidence="4">
    <location>
        <begin position="136"/>
        <end position="171"/>
    </location>
</feature>
<dbReference type="SUPFAM" id="SSF50998">
    <property type="entry name" value="Quinoprotein alcohol dehydrogenase-like"/>
    <property type="match status" value="1"/>
</dbReference>
<reference evidence="5" key="1">
    <citation type="journal article" date="2020" name="New Phytol.">
        <title>Comparative genomics reveals dynamic genome evolution in host specialist ectomycorrhizal fungi.</title>
        <authorList>
            <person name="Lofgren L.A."/>
            <person name="Nguyen N.H."/>
            <person name="Vilgalys R."/>
            <person name="Ruytinx J."/>
            <person name="Liao H.L."/>
            <person name="Branco S."/>
            <person name="Kuo A."/>
            <person name="LaButti K."/>
            <person name="Lipzen A."/>
            <person name="Andreopoulos W."/>
            <person name="Pangilinan J."/>
            <person name="Riley R."/>
            <person name="Hundley H."/>
            <person name="Na H."/>
            <person name="Barry K."/>
            <person name="Grigoriev I.V."/>
            <person name="Stajich J.E."/>
            <person name="Kennedy P.G."/>
        </authorList>
    </citation>
    <scope>NUCLEOTIDE SEQUENCE</scope>
    <source>
        <strain evidence="5">FC423</strain>
    </source>
</reference>
<gene>
    <name evidence="5" type="ORF">F5147DRAFT_819342</name>
</gene>
<dbReference type="InterPro" id="IPR011047">
    <property type="entry name" value="Quinoprotein_ADH-like_sf"/>
</dbReference>
<keyword evidence="6" id="KW-1185">Reference proteome</keyword>
<evidence type="ECO:0000256" key="4">
    <source>
        <dbReference type="SAM" id="MobiDB-lite"/>
    </source>
</evidence>
<feature type="compositionally biased region" description="Basic and acidic residues" evidence="4">
    <location>
        <begin position="155"/>
        <end position="171"/>
    </location>
</feature>
<keyword evidence="2" id="KW-0677">Repeat</keyword>
<keyword evidence="1 3" id="KW-0853">WD repeat</keyword>
<dbReference type="GeneID" id="64705900"/>
<name>A0A9P7EXZ7_9AGAM</name>
<evidence type="ECO:0008006" key="7">
    <source>
        <dbReference type="Google" id="ProtNLM"/>
    </source>
</evidence>
<dbReference type="PROSITE" id="PS50294">
    <property type="entry name" value="WD_REPEATS_REGION"/>
    <property type="match status" value="1"/>
</dbReference>
<evidence type="ECO:0000313" key="6">
    <source>
        <dbReference type="Proteomes" id="UP000823399"/>
    </source>
</evidence>
<comment type="caution">
    <text evidence="5">The sequence shown here is derived from an EMBL/GenBank/DDBJ whole genome shotgun (WGS) entry which is preliminary data.</text>
</comment>